<evidence type="ECO:0000313" key="4">
    <source>
        <dbReference type="Proteomes" id="UP000694890"/>
    </source>
</evidence>
<feature type="region of interest" description="Disordered" evidence="1">
    <location>
        <begin position="235"/>
        <end position="254"/>
    </location>
</feature>
<gene>
    <name evidence="5" type="primary">si:ch1073-303k11.2</name>
</gene>
<feature type="chain" id="PRO_5042603529" evidence="3">
    <location>
        <begin position="24"/>
        <end position="254"/>
    </location>
</feature>
<evidence type="ECO:0000256" key="3">
    <source>
        <dbReference type="SAM" id="SignalP"/>
    </source>
</evidence>
<evidence type="ECO:0000256" key="2">
    <source>
        <dbReference type="SAM" id="Phobius"/>
    </source>
</evidence>
<dbReference type="KEGG" id="lcf:108899090"/>
<evidence type="ECO:0000256" key="1">
    <source>
        <dbReference type="SAM" id="MobiDB-lite"/>
    </source>
</evidence>
<evidence type="ECO:0000313" key="5">
    <source>
        <dbReference type="RefSeq" id="XP_018554879.1"/>
    </source>
</evidence>
<accession>A0AAJ7QFM6</accession>
<organism evidence="4 5">
    <name type="scientific">Lates calcarifer</name>
    <name type="common">Barramundi</name>
    <name type="synonym">Holocentrus calcarifer</name>
    <dbReference type="NCBI Taxonomy" id="8187"/>
    <lineage>
        <taxon>Eukaryota</taxon>
        <taxon>Metazoa</taxon>
        <taxon>Chordata</taxon>
        <taxon>Craniata</taxon>
        <taxon>Vertebrata</taxon>
        <taxon>Euteleostomi</taxon>
        <taxon>Actinopterygii</taxon>
        <taxon>Neopterygii</taxon>
        <taxon>Teleostei</taxon>
        <taxon>Neoteleostei</taxon>
        <taxon>Acanthomorphata</taxon>
        <taxon>Carangaria</taxon>
        <taxon>Carangaria incertae sedis</taxon>
        <taxon>Centropomidae</taxon>
        <taxon>Lates</taxon>
    </lineage>
</organism>
<keyword evidence="2" id="KW-1133">Transmembrane helix</keyword>
<keyword evidence="2" id="KW-0472">Membrane</keyword>
<feature type="transmembrane region" description="Helical" evidence="2">
    <location>
        <begin position="204"/>
        <end position="227"/>
    </location>
</feature>
<proteinExistence type="predicted"/>
<feature type="signal peptide" evidence="3">
    <location>
        <begin position="1"/>
        <end position="23"/>
    </location>
</feature>
<name>A0AAJ7QFM6_LATCA</name>
<protein>
    <submittedName>
        <fullName evidence="5">LOW QUALITY PROTEIN: LRRN4 C-terminal-like protein</fullName>
    </submittedName>
</protein>
<dbReference type="RefSeq" id="XP_018554879.1">
    <property type="nucleotide sequence ID" value="XM_018699363.2"/>
</dbReference>
<dbReference type="GeneID" id="108899090"/>
<sequence length="254" mass="27379">MTSLFKNLAVLLLFLIATPFLHSHLFTHAASASPPITHPRIIFMTDFGSDDDADDDYSPAPIVPFSARVPLTRELCQYDPCSEKQEPCEHLSSRTGCLCPGLSGADRPPHAPRIQALKPVSEGDNKGKVEVQWCAPSSVVSDYIVVVEGGDTLEFGHALRHGLVGSLEVGTKVCVEAKNKAGHSTPSEFSCMRYDHSESSDHKLLAWVIGGGVALLLLVIVVAVTLWKLKMCQKGKRDSTDGLGNPSYSSEGPL</sequence>
<reference evidence="5" key="1">
    <citation type="submission" date="2025-08" db="UniProtKB">
        <authorList>
            <consortium name="RefSeq"/>
        </authorList>
    </citation>
    <scope>IDENTIFICATION</scope>
    <source>
        <tissue evidence="5">Brain</tissue>
    </source>
</reference>
<dbReference type="AlphaFoldDB" id="A0AAJ7QFM6"/>
<keyword evidence="2" id="KW-0812">Transmembrane</keyword>
<keyword evidence="3" id="KW-0732">Signal</keyword>
<dbReference type="Proteomes" id="UP000694890">
    <property type="component" value="Linkage group LG8"/>
</dbReference>